<protein>
    <submittedName>
        <fullName evidence="1">AAA family ATPase</fullName>
    </submittedName>
</protein>
<evidence type="ECO:0000313" key="1">
    <source>
        <dbReference type="EMBL" id="QHN39612.1"/>
    </source>
</evidence>
<dbReference type="Pfam" id="PF13671">
    <property type="entry name" value="AAA_33"/>
    <property type="match status" value="1"/>
</dbReference>
<dbReference type="InterPro" id="IPR027417">
    <property type="entry name" value="P-loop_NTPase"/>
</dbReference>
<dbReference type="AlphaFoldDB" id="A0A857LM70"/>
<gene>
    <name evidence="1" type="ORF">GII30_10965</name>
</gene>
<dbReference type="Gene3D" id="3.40.50.300">
    <property type="entry name" value="P-loop containing nucleotide triphosphate hydrolases"/>
    <property type="match status" value="1"/>
</dbReference>
<dbReference type="SUPFAM" id="SSF52540">
    <property type="entry name" value="P-loop containing nucleoside triphosphate hydrolases"/>
    <property type="match status" value="1"/>
</dbReference>
<dbReference type="RefSeq" id="WP_005183308.1">
    <property type="nucleotide sequence ID" value="NZ_CP045804.1"/>
</dbReference>
<sequence length="201" mass="22673">MLLWINGAFGAGKTQTAFELQRRLTAAHVADPEQLGYGIHRMLPADQRGDFQDRPQWRSGVVETLAQIDKHADVPVIVPMTLVDADYFDEIVGGLMGRGVDVRHYALTASVDTIHARLRRRVRAVRVLGADEAWAMQQADRCVTALREKRFATHVPTDNRTVVEVVEFIASHAHLDLVTPRLNAFRYQLHRLAVGVRHVRI</sequence>
<reference evidence="1" key="1">
    <citation type="journal article" date="2021" name="Nat. Microbiol.">
        <title>Cocultivation of an ultrasmall environmental parasitic bacterium with lytic ability against bacteria associated with wastewater foams.</title>
        <authorList>
            <person name="Batinovic S."/>
            <person name="Rose J.J.A."/>
            <person name="Ratcliffe J."/>
            <person name="Seviour R.J."/>
            <person name="Petrovski S."/>
        </authorList>
    </citation>
    <scope>NUCLEOTIDE SEQUENCE</scope>
    <source>
        <strain evidence="1">CON44</strain>
    </source>
</reference>
<proteinExistence type="predicted"/>
<accession>A0A857LM70</accession>
<organism evidence="1">
    <name type="scientific">Gordonia amarae</name>
    <dbReference type="NCBI Taxonomy" id="36821"/>
    <lineage>
        <taxon>Bacteria</taxon>
        <taxon>Bacillati</taxon>
        <taxon>Actinomycetota</taxon>
        <taxon>Actinomycetes</taxon>
        <taxon>Mycobacteriales</taxon>
        <taxon>Gordoniaceae</taxon>
        <taxon>Gordonia</taxon>
    </lineage>
</organism>
<dbReference type="EMBL" id="CP045810">
    <property type="protein sequence ID" value="QHN39612.1"/>
    <property type="molecule type" value="Genomic_DNA"/>
</dbReference>
<name>A0A857LM70_9ACTN</name>